<dbReference type="Gene3D" id="3.40.47.10">
    <property type="match status" value="1"/>
</dbReference>
<dbReference type="Pfam" id="PF14765">
    <property type="entry name" value="PS-DH"/>
    <property type="match status" value="1"/>
</dbReference>
<dbReference type="InterPro" id="IPR049551">
    <property type="entry name" value="PKS_DH_C"/>
</dbReference>
<keyword evidence="5" id="KW-0511">Multifunctional enzyme</keyword>
<dbReference type="InterPro" id="IPR018201">
    <property type="entry name" value="Ketoacyl_synth_AS"/>
</dbReference>
<feature type="compositionally biased region" description="Polar residues" evidence="7">
    <location>
        <begin position="1608"/>
        <end position="1631"/>
    </location>
</feature>
<reference evidence="10" key="1">
    <citation type="journal article" date="2020" name="Stud. Mycol.">
        <title>101 Dothideomycetes genomes: a test case for predicting lifestyles and emergence of pathogens.</title>
        <authorList>
            <person name="Haridas S."/>
            <person name="Albert R."/>
            <person name="Binder M."/>
            <person name="Bloem J."/>
            <person name="Labutti K."/>
            <person name="Salamov A."/>
            <person name="Andreopoulos B."/>
            <person name="Baker S."/>
            <person name="Barry K."/>
            <person name="Bills G."/>
            <person name="Bluhm B."/>
            <person name="Cannon C."/>
            <person name="Castanera R."/>
            <person name="Culley D."/>
            <person name="Daum C."/>
            <person name="Ezra D."/>
            <person name="Gonzalez J."/>
            <person name="Henrissat B."/>
            <person name="Kuo A."/>
            <person name="Liang C."/>
            <person name="Lipzen A."/>
            <person name="Lutzoni F."/>
            <person name="Magnuson J."/>
            <person name="Mondo S."/>
            <person name="Nolan M."/>
            <person name="Ohm R."/>
            <person name="Pangilinan J."/>
            <person name="Park H.-J."/>
            <person name="Ramirez L."/>
            <person name="Alfaro M."/>
            <person name="Sun H."/>
            <person name="Tritt A."/>
            <person name="Yoshinaga Y."/>
            <person name="Zwiers L.-H."/>
            <person name="Turgeon B."/>
            <person name="Goodwin S."/>
            <person name="Spatafora J."/>
            <person name="Crous P."/>
            <person name="Grigoriev I."/>
        </authorList>
    </citation>
    <scope>NUCLEOTIDE SEQUENCE</scope>
    <source>
        <strain evidence="10">CBS 122681</strain>
    </source>
</reference>
<evidence type="ECO:0000313" key="11">
    <source>
        <dbReference type="Proteomes" id="UP000799324"/>
    </source>
</evidence>
<dbReference type="InterPro" id="IPR014031">
    <property type="entry name" value="Ketoacyl_synth_C"/>
</dbReference>
<dbReference type="Gene3D" id="1.10.1200.10">
    <property type="entry name" value="ACP-like"/>
    <property type="match status" value="1"/>
</dbReference>
<dbReference type="SUPFAM" id="SSF55048">
    <property type="entry name" value="Probable ACP-binding domain of malonyl-CoA ACP transacylase"/>
    <property type="match status" value="1"/>
</dbReference>
<keyword evidence="2" id="KW-0596">Phosphopantetheine</keyword>
<proteinExistence type="predicted"/>
<evidence type="ECO:0000256" key="1">
    <source>
        <dbReference type="ARBA" id="ARBA00005179"/>
    </source>
</evidence>
<evidence type="ECO:0000256" key="3">
    <source>
        <dbReference type="ARBA" id="ARBA00022553"/>
    </source>
</evidence>
<dbReference type="GO" id="GO:0006633">
    <property type="term" value="P:fatty acid biosynthetic process"/>
    <property type="evidence" value="ECO:0007669"/>
    <property type="project" value="InterPro"/>
</dbReference>
<keyword evidence="3" id="KW-0597">Phosphoprotein</keyword>
<dbReference type="Pfam" id="PF02801">
    <property type="entry name" value="Ketoacyl-synt_C"/>
    <property type="match status" value="1"/>
</dbReference>
<organism evidence="10 11">
    <name type="scientific">Lophiostoma macrostomum CBS 122681</name>
    <dbReference type="NCBI Taxonomy" id="1314788"/>
    <lineage>
        <taxon>Eukaryota</taxon>
        <taxon>Fungi</taxon>
        <taxon>Dikarya</taxon>
        <taxon>Ascomycota</taxon>
        <taxon>Pezizomycotina</taxon>
        <taxon>Dothideomycetes</taxon>
        <taxon>Pleosporomycetidae</taxon>
        <taxon>Pleosporales</taxon>
        <taxon>Lophiostomataceae</taxon>
        <taxon>Lophiostoma</taxon>
    </lineage>
</organism>
<dbReference type="Pfam" id="PF00698">
    <property type="entry name" value="Acyl_transf_1"/>
    <property type="match status" value="1"/>
</dbReference>
<evidence type="ECO:0000256" key="4">
    <source>
        <dbReference type="ARBA" id="ARBA00022679"/>
    </source>
</evidence>
<keyword evidence="4" id="KW-0808">Transferase</keyword>
<feature type="active site" description="Proton donor; for dehydratase activity" evidence="6">
    <location>
        <position position="1511"/>
    </location>
</feature>
<keyword evidence="11" id="KW-1185">Reference proteome</keyword>
<feature type="domain" description="PKS/mFAS DH" evidence="9">
    <location>
        <begin position="1284"/>
        <end position="1600"/>
    </location>
</feature>
<dbReference type="InterPro" id="IPR016039">
    <property type="entry name" value="Thiolase-like"/>
</dbReference>
<evidence type="ECO:0000313" key="10">
    <source>
        <dbReference type="EMBL" id="KAF2654186.1"/>
    </source>
</evidence>
<dbReference type="Gene3D" id="3.30.70.3290">
    <property type="match status" value="1"/>
</dbReference>
<feature type="region of interest" description="Disordered" evidence="7">
    <location>
        <begin position="1607"/>
        <end position="1631"/>
    </location>
</feature>
<evidence type="ECO:0000256" key="5">
    <source>
        <dbReference type="ARBA" id="ARBA00023268"/>
    </source>
</evidence>
<dbReference type="InterPro" id="IPR014043">
    <property type="entry name" value="Acyl_transferase_dom"/>
</dbReference>
<comment type="pathway">
    <text evidence="1">Secondary metabolite biosynthesis.</text>
</comment>
<dbReference type="Pfam" id="PF00109">
    <property type="entry name" value="ketoacyl-synt"/>
    <property type="match status" value="1"/>
</dbReference>
<dbReference type="Pfam" id="PF16073">
    <property type="entry name" value="SAT"/>
    <property type="match status" value="1"/>
</dbReference>
<dbReference type="InterPro" id="IPR036736">
    <property type="entry name" value="ACP-like_sf"/>
</dbReference>
<dbReference type="PANTHER" id="PTHR43775">
    <property type="entry name" value="FATTY ACID SYNTHASE"/>
    <property type="match status" value="1"/>
</dbReference>
<name>A0A6A6T2S0_9PLEO</name>
<dbReference type="InterPro" id="IPR001227">
    <property type="entry name" value="Ac_transferase_dom_sf"/>
</dbReference>
<feature type="region of interest" description="N-terminal hotdog fold" evidence="6">
    <location>
        <begin position="1284"/>
        <end position="1420"/>
    </location>
</feature>
<dbReference type="InterPro" id="IPR016036">
    <property type="entry name" value="Malonyl_transacylase_ACP-bd"/>
</dbReference>
<dbReference type="Proteomes" id="UP000799324">
    <property type="component" value="Unassembled WGS sequence"/>
</dbReference>
<dbReference type="SMART" id="SM00826">
    <property type="entry name" value="PKS_DH"/>
    <property type="match status" value="1"/>
</dbReference>
<dbReference type="Pfam" id="PF21089">
    <property type="entry name" value="PKS_DH_N"/>
    <property type="match status" value="1"/>
</dbReference>
<dbReference type="SMART" id="SM00825">
    <property type="entry name" value="PKS_KS"/>
    <property type="match status" value="1"/>
</dbReference>
<dbReference type="SUPFAM" id="SSF53901">
    <property type="entry name" value="Thiolase-like"/>
    <property type="match status" value="1"/>
</dbReference>
<protein>
    <submittedName>
        <fullName evidence="10">Ketoacyl-synt-domain-containing protein</fullName>
    </submittedName>
</protein>
<dbReference type="GO" id="GO:0044550">
    <property type="term" value="P:secondary metabolite biosynthetic process"/>
    <property type="evidence" value="ECO:0007669"/>
    <property type="project" value="TreeGrafter"/>
</dbReference>
<dbReference type="GO" id="GO:0004312">
    <property type="term" value="F:fatty acid synthase activity"/>
    <property type="evidence" value="ECO:0007669"/>
    <property type="project" value="TreeGrafter"/>
</dbReference>
<dbReference type="PROSITE" id="PS52019">
    <property type="entry name" value="PKS_MFAS_DH"/>
    <property type="match status" value="1"/>
</dbReference>
<dbReference type="InterPro" id="IPR042104">
    <property type="entry name" value="PKS_dehydratase_sf"/>
</dbReference>
<dbReference type="InterPro" id="IPR020841">
    <property type="entry name" value="PKS_Beta-ketoAc_synthase_dom"/>
</dbReference>
<dbReference type="SMART" id="SM00827">
    <property type="entry name" value="PKS_AT"/>
    <property type="match status" value="1"/>
</dbReference>
<evidence type="ECO:0000256" key="7">
    <source>
        <dbReference type="SAM" id="MobiDB-lite"/>
    </source>
</evidence>
<evidence type="ECO:0000259" key="9">
    <source>
        <dbReference type="PROSITE" id="PS52019"/>
    </source>
</evidence>
<evidence type="ECO:0000256" key="2">
    <source>
        <dbReference type="ARBA" id="ARBA00022450"/>
    </source>
</evidence>
<dbReference type="InterPro" id="IPR049552">
    <property type="entry name" value="PKS_DH_N"/>
</dbReference>
<feature type="active site" description="Proton acceptor; for dehydratase activity" evidence="6">
    <location>
        <position position="1317"/>
    </location>
</feature>
<gene>
    <name evidence="10" type="ORF">K491DRAFT_660591</name>
</gene>
<dbReference type="OrthoDB" id="429813at2759"/>
<dbReference type="InterPro" id="IPR009081">
    <property type="entry name" value="PP-bd_ACP"/>
</dbReference>
<dbReference type="PROSITE" id="PS00606">
    <property type="entry name" value="KS3_1"/>
    <property type="match status" value="1"/>
</dbReference>
<dbReference type="InterPro" id="IPR014030">
    <property type="entry name" value="Ketoacyl_synth_N"/>
</dbReference>
<dbReference type="Pfam" id="PF00550">
    <property type="entry name" value="PP-binding"/>
    <property type="match status" value="1"/>
</dbReference>
<dbReference type="PANTHER" id="PTHR43775:SF21">
    <property type="entry name" value="NON-REDUCING POLYKETIDE SYNTHASE AUSA-RELATED"/>
    <property type="match status" value="1"/>
</dbReference>
<dbReference type="InterPro" id="IPR032088">
    <property type="entry name" value="SAT"/>
</dbReference>
<dbReference type="InterPro" id="IPR016035">
    <property type="entry name" value="Acyl_Trfase/lysoPLipase"/>
</dbReference>
<dbReference type="PROSITE" id="PS52004">
    <property type="entry name" value="KS3_2"/>
    <property type="match status" value="1"/>
</dbReference>
<dbReference type="SUPFAM" id="SSF47336">
    <property type="entry name" value="ACP-like"/>
    <property type="match status" value="1"/>
</dbReference>
<dbReference type="InterPro" id="IPR049900">
    <property type="entry name" value="PKS_mFAS_DH"/>
</dbReference>
<sequence length="1853" mass="201781">MDFSFAVFGPQGAAPSISYLHAIRTYILNQPILKCIHEELATIHDIWNVVTEKNGDVAALPQAKEYIGYFERWIIDGDPASIASIASSIVALPRLFIIHVVQYFQFLEDNAISHADFTDRVRKSGGGFQGYCGGMPAAVALASAQDDQSLGRNIMTAIRLAFAIGLYTELGDDSRAPGLAIMVVRVEREAQAEQLVEMFPRTYISAFTDPRNISVVGPTEQLEALMKHATENGFMVQPLEIRGKVHNPENRALADELSALCAESDLLRFPTSERLQCPVRSNRDGAVIPSGRSLSDDVLYTILCSRSEWYKVLQGVAKDLKGTGKASHNILSLGIGDFIPLMPFNKLGLRMTKIEWSGPSATKATEKGSSYTYLDDAIAIVGASCRLPGANNLDELWDLLSTKQDRHEVVKTDRVNIANSYRALQSGNFAKNRKWYGNFIEGVDRFDKAFFGTNAREMANMDPQQRMLLELAYEAMECYGYTKSHVRSQGDNVGCFIGASFTEYLENAYSHKPTAYTAPGTIRAFLCGRISYHFGWTGPSEVIDTACSASLVAVNRAVSAIRNGECPVALAGGVNIISGVHNYLDLARAGFLSATGQCKPWDKDADGYCRSDGVGLVVLKSLKQAQADGDHIMAVIAGAATNQGGLSSSITNPDPVQQARLYKNVLNQAAMQPDQVTYVEAHGTGTQAGDKLETTSLREVFGSPDRSSLLHIGSIKGNIGHCETAAGVAGLLKVVVMLEHQAIPPQASHKEWNPKIPTLSQDRMALPTTLKEWRADFRAALVNSFGAAGSNATVLCCEPPVRPVGPKESDSKYPVVLRAQSVSSLNTYRSSLGNYLSKALRARKPVHVDAVAYTLSERRQHHKYATFLEANSIEELAHKLLGKEELPIVEPEKKPVILMFGGQSKQTIGLSRVLYEQFGNFRQHLDHCDLYLQKIGYPPIVPAIFQKDRNLDNIVVLQTGHVAAQYAAASTWIESGLQIDAVIGHSLGELSALAISGRLSIHDCLRLVAERASLMQERWGSEKGAMLAVFAGQSDVERMIAHLEDSSGGKSRLEIACYNSDSSHVVSGDCASLAELENHIDQQGGKVRYTRVDTSHGFHSRLVEPILHDIAQVSASLDWKTGTIPIELCVADDGVDEAAPYSPSRHAREPVFFTDAVRRLEKRLGGEGCIWLEAGFNTPIMTMAKRAVSQQPHQKHHTFIGMVAKDGEMPGDLISRSVCKLWEFAQPVTHWSFLSSAGSLPNQVWLPPYAFDHTSAWLDNIDRASELQNQHLHSIQDNVVSNQKPRLVSPLPDTRTDERRFRVAVEGERFRTIVAGHAVRGRPLCPASMYLECVTMALQLLVGEDDLHRTSLEFETLDIQAPLGLATHQQVEIILRNLQPQSGHRHYQVDFAVVSRSMEGSPDETTLHAKGRIVNSTETAGSSKLSVLARLTERNANGLQAREGSDVEHMRAGRVYKLFSRVVDYGKVLQGITSMTMANDEAVATISMSAHSRPGPEESSVLNVCDSIALDSFIQVVGLSMNTGDGVGQGEVMICNGIDSSLIAGDFDFQTCSSYRVYTSYRRTNPRAVIGDVFAWSQDGSPVAAFIGCRFVKLDITRLERLLDPASSRLNHGTPAQSRTQVSESSSNGLQSDLDVTTAATTPCVATPPASTRAQDVRQLLETYTGIAADLMLLDTIIGDMGLDSLASTELASELQPADGSPIKGEELLLLTVTQLEERLNGAPMKSTHDAYAVQHRSSRPAPALSLRDNIPSTQYLQSVQPLSEKPASKIDPTFASNKVTELLVETTGVSPSSIDYQSSLQDLGVDSLALTEILSALADICAPGSNMESMTGDSKVADLMRVAGALAQPFIA</sequence>
<dbReference type="InterPro" id="IPR050091">
    <property type="entry name" value="PKS_NRPS_Biosynth_Enz"/>
</dbReference>
<dbReference type="Gene3D" id="3.40.366.10">
    <property type="entry name" value="Malonyl-Coenzyme A Acyl Carrier Protein, domain 2"/>
    <property type="match status" value="3"/>
</dbReference>
<feature type="domain" description="Ketosynthase family 3 (KS3)" evidence="8">
    <location>
        <begin position="375"/>
        <end position="798"/>
    </location>
</feature>
<dbReference type="EMBL" id="MU004368">
    <property type="protein sequence ID" value="KAF2654186.1"/>
    <property type="molecule type" value="Genomic_DNA"/>
</dbReference>
<dbReference type="InterPro" id="IPR006162">
    <property type="entry name" value="Ppantetheine_attach_site"/>
</dbReference>
<feature type="region of interest" description="C-terminal hotdog fold" evidence="6">
    <location>
        <begin position="1446"/>
        <end position="1600"/>
    </location>
</feature>
<dbReference type="SUPFAM" id="SSF52151">
    <property type="entry name" value="FabD/lysophospholipase-like"/>
    <property type="match status" value="1"/>
</dbReference>
<evidence type="ECO:0000259" key="8">
    <source>
        <dbReference type="PROSITE" id="PS52004"/>
    </source>
</evidence>
<dbReference type="CDD" id="cd00833">
    <property type="entry name" value="PKS"/>
    <property type="match status" value="1"/>
</dbReference>
<dbReference type="PROSITE" id="PS00012">
    <property type="entry name" value="PHOSPHOPANTETHEINE"/>
    <property type="match status" value="2"/>
</dbReference>
<dbReference type="GO" id="GO:0004315">
    <property type="term" value="F:3-oxoacyl-[acyl-carrier-protein] synthase activity"/>
    <property type="evidence" value="ECO:0007669"/>
    <property type="project" value="InterPro"/>
</dbReference>
<accession>A0A6A6T2S0</accession>
<dbReference type="Gene3D" id="3.10.129.110">
    <property type="entry name" value="Polyketide synthase dehydratase"/>
    <property type="match status" value="1"/>
</dbReference>
<evidence type="ECO:0000256" key="6">
    <source>
        <dbReference type="PROSITE-ProRule" id="PRU01363"/>
    </source>
</evidence>
<dbReference type="InterPro" id="IPR020807">
    <property type="entry name" value="PKS_DH"/>
</dbReference>